<dbReference type="EMBL" id="VVIM01000008">
    <property type="protein sequence ID" value="KAB0794356.1"/>
    <property type="molecule type" value="Genomic_DNA"/>
</dbReference>
<protein>
    <recommendedName>
        <fullName evidence="5">Attacin C-terminal domain-containing protein</fullName>
    </recommendedName>
</protein>
<reference evidence="2" key="1">
    <citation type="journal article" date="2016" name="Sci. Rep.">
        <title>Molecular characterization of firefly nuptial gifts: a multi-omics approach sheds light on postcopulatory sexual selection.</title>
        <authorList>
            <person name="Al-Wathiqui N."/>
            <person name="Fallon T.R."/>
            <person name="South A."/>
            <person name="Weng J.K."/>
            <person name="Lewis S.M."/>
        </authorList>
    </citation>
    <scope>NUCLEOTIDE SEQUENCE</scope>
</reference>
<evidence type="ECO:0008006" key="5">
    <source>
        <dbReference type="Google" id="ProtNLM"/>
    </source>
</evidence>
<feature type="chain" id="PRO_5033289565" description="Attacin C-terminal domain-containing protein" evidence="1">
    <location>
        <begin position="22"/>
        <end position="114"/>
    </location>
</feature>
<keyword evidence="4" id="KW-1185">Reference proteome</keyword>
<feature type="signal peptide" evidence="1">
    <location>
        <begin position="1"/>
        <end position="21"/>
    </location>
</feature>
<sequence length="114" mass="12690">MVYTEVIKQFLVAVLITCVCAKSVELKSDNPQNQIGNKDSGYPFNVQETSTGIRSVGSRGTYQHSNEKIKTARNFGRSSNNGYIKPNLNDLLDKLPTRGKLFSNYQTTTVSKII</sequence>
<evidence type="ECO:0000313" key="4">
    <source>
        <dbReference type="Proteomes" id="UP000327044"/>
    </source>
</evidence>
<evidence type="ECO:0000313" key="3">
    <source>
        <dbReference type="EMBL" id="KAB0794356.1"/>
    </source>
</evidence>
<evidence type="ECO:0000256" key="1">
    <source>
        <dbReference type="SAM" id="SignalP"/>
    </source>
</evidence>
<reference evidence="3" key="3">
    <citation type="submission" date="2019-08" db="EMBL/GenBank/DDBJ databases">
        <authorList>
            <consortium name="Photinus pyralis genome working group"/>
            <person name="Fallon T.R."/>
            <person name="Sander Lower S.E."/>
            <person name="Weng J.-K."/>
        </authorList>
    </citation>
    <scope>NUCLEOTIDE SEQUENCE</scope>
    <source>
        <strain evidence="3">1611_PpyrPB1</strain>
        <tissue evidence="3">Whole body</tissue>
    </source>
</reference>
<name>A0A1Y1KT00_PHOPY</name>
<accession>A0A1Y1KT00</accession>
<dbReference type="EMBL" id="GEZM01074533">
    <property type="protein sequence ID" value="JAV64529.1"/>
    <property type="molecule type" value="Transcribed_RNA"/>
</dbReference>
<dbReference type="AlphaFoldDB" id="A0A1Y1KT00"/>
<gene>
    <name evidence="3" type="ORF">PPYR_11195</name>
</gene>
<reference evidence="3 4" key="2">
    <citation type="journal article" date="2018" name="Elife">
        <title>Firefly genomes illuminate parallel origins of bioluminescence in beetles.</title>
        <authorList>
            <person name="Fallon T.R."/>
            <person name="Lower S.E."/>
            <person name="Chang C.H."/>
            <person name="Bessho-Uehara M."/>
            <person name="Martin G.J."/>
            <person name="Bewick A.J."/>
            <person name="Behringer M."/>
            <person name="Debat H.J."/>
            <person name="Wong I."/>
            <person name="Day J.C."/>
            <person name="Suvorov A."/>
            <person name="Silva C.J."/>
            <person name="Stanger-Hall K.F."/>
            <person name="Hall D.W."/>
            <person name="Schmitz R.J."/>
            <person name="Nelson D.R."/>
            <person name="Lewis S.M."/>
            <person name="Shigenobu S."/>
            <person name="Bybee S.M."/>
            <person name="Larracuente A.M."/>
            <person name="Oba Y."/>
            <person name="Weng J.K."/>
        </authorList>
    </citation>
    <scope>NUCLEOTIDE SEQUENCE [LARGE SCALE GENOMIC DNA]</scope>
    <source>
        <strain evidence="3">1611_PpyrPB1</strain>
        <tissue evidence="3">Whole body</tissue>
    </source>
</reference>
<keyword evidence="1" id="KW-0732">Signal</keyword>
<proteinExistence type="predicted"/>
<dbReference type="InParanoid" id="A0A1Y1KT00"/>
<organism evidence="2">
    <name type="scientific">Photinus pyralis</name>
    <name type="common">Common eastern firefly</name>
    <name type="synonym">Lampyris pyralis</name>
    <dbReference type="NCBI Taxonomy" id="7054"/>
    <lineage>
        <taxon>Eukaryota</taxon>
        <taxon>Metazoa</taxon>
        <taxon>Ecdysozoa</taxon>
        <taxon>Arthropoda</taxon>
        <taxon>Hexapoda</taxon>
        <taxon>Insecta</taxon>
        <taxon>Pterygota</taxon>
        <taxon>Neoptera</taxon>
        <taxon>Endopterygota</taxon>
        <taxon>Coleoptera</taxon>
        <taxon>Polyphaga</taxon>
        <taxon>Elateriformia</taxon>
        <taxon>Elateroidea</taxon>
        <taxon>Lampyridae</taxon>
        <taxon>Lampyrinae</taxon>
        <taxon>Photinus</taxon>
    </lineage>
</organism>
<dbReference type="Proteomes" id="UP000327044">
    <property type="component" value="Unassembled WGS sequence"/>
</dbReference>
<evidence type="ECO:0000313" key="2">
    <source>
        <dbReference type="EMBL" id="JAV64529.1"/>
    </source>
</evidence>